<dbReference type="InterPro" id="IPR016171">
    <property type="entry name" value="Vanillyl_alc_oxidase_C-sub2"/>
</dbReference>
<dbReference type="Proteomes" id="UP000278475">
    <property type="component" value="Unassembled WGS sequence"/>
</dbReference>
<organism evidence="3 4">
    <name type="scientific">Thermoproteota archaeon</name>
    <dbReference type="NCBI Taxonomy" id="2056631"/>
    <lineage>
        <taxon>Archaea</taxon>
        <taxon>Thermoproteota</taxon>
    </lineage>
</organism>
<dbReference type="SUPFAM" id="SSF55103">
    <property type="entry name" value="FAD-linked oxidases, C-terminal domain"/>
    <property type="match status" value="1"/>
</dbReference>
<evidence type="ECO:0000313" key="3">
    <source>
        <dbReference type="EMBL" id="RLE46502.1"/>
    </source>
</evidence>
<dbReference type="Gene3D" id="1.10.45.10">
    <property type="entry name" value="Vanillyl-alcohol Oxidase, Chain A, domain 4"/>
    <property type="match status" value="1"/>
</dbReference>
<comment type="caution">
    <text evidence="3">The sequence shown here is derived from an EMBL/GenBank/DDBJ whole genome shotgun (WGS) entry which is preliminary data.</text>
</comment>
<dbReference type="GO" id="GO:0003824">
    <property type="term" value="F:catalytic activity"/>
    <property type="evidence" value="ECO:0007669"/>
    <property type="project" value="InterPro"/>
</dbReference>
<dbReference type="GO" id="GO:0050660">
    <property type="term" value="F:flavin adenine dinucleotide binding"/>
    <property type="evidence" value="ECO:0007669"/>
    <property type="project" value="InterPro"/>
</dbReference>
<evidence type="ECO:0008006" key="5">
    <source>
        <dbReference type="Google" id="ProtNLM"/>
    </source>
</evidence>
<sequence>RVAVIEPGVTFSELVPALAKEGLRPLMPLSPKSRKSVLTCYWEREPLTLTRFQWEAMDPITTTEFILGNGEVLYAGEVGSLTGSKEKQRKRGHSHKHPFGILSMNVKKLGGGSQGTLGICPWVAIRCELLPEYEKMYCIYGDSLEELTEAGHRLVYNRLADELFILNSLNLACLLAKEFNEIRAIQESLPKWILLFTISGYGILPQKMFEYKQTELKKLGFSIKEDLNGIGNERLKKLVRRVSEEPYWKLRLKGDVRELFFQTSLRKSPHFVKLMSQIIDKAGFSSSDLGIYIQPQLQGVYCHLEFDFHFPAGNEGEAEKVKNLLRTSALEMFLQGAFFSRPYGEIANMVYSRYSQTVKLLKIIKEMFDPKGIMSPGRFPF</sequence>
<feature type="non-terminal residue" evidence="3">
    <location>
        <position position="1"/>
    </location>
</feature>
<evidence type="ECO:0000256" key="1">
    <source>
        <dbReference type="ARBA" id="ARBA00022630"/>
    </source>
</evidence>
<reference evidence="3 4" key="1">
    <citation type="submission" date="2018-06" db="EMBL/GenBank/DDBJ databases">
        <title>Extensive metabolic versatility and redundancy in microbially diverse, dynamic hydrothermal sediments.</title>
        <authorList>
            <person name="Dombrowski N."/>
            <person name="Teske A."/>
            <person name="Baker B.J."/>
        </authorList>
    </citation>
    <scope>NUCLEOTIDE SEQUENCE [LARGE SCALE GENOMIC DNA]</scope>
    <source>
        <strain evidence="3">B66_G16</strain>
    </source>
</reference>
<dbReference type="InterPro" id="IPR016169">
    <property type="entry name" value="FAD-bd_PCMH_sub2"/>
</dbReference>
<dbReference type="EMBL" id="QMQV01000180">
    <property type="protein sequence ID" value="RLE46502.1"/>
    <property type="molecule type" value="Genomic_DNA"/>
</dbReference>
<evidence type="ECO:0000256" key="2">
    <source>
        <dbReference type="ARBA" id="ARBA00022827"/>
    </source>
</evidence>
<dbReference type="InterPro" id="IPR016164">
    <property type="entry name" value="FAD-linked_Oxase-like_C"/>
</dbReference>
<evidence type="ECO:0000313" key="4">
    <source>
        <dbReference type="Proteomes" id="UP000278475"/>
    </source>
</evidence>
<protein>
    <recommendedName>
        <fullName evidence="5">FAD-binding oxidoreductase</fullName>
    </recommendedName>
</protein>
<gene>
    <name evidence="3" type="ORF">DRJ31_09950</name>
</gene>
<keyword evidence="2" id="KW-0274">FAD</keyword>
<accession>A0A497EKA6</accession>
<keyword evidence="1" id="KW-0285">Flavoprotein</keyword>
<name>A0A497EKA6_9CREN</name>
<dbReference type="AlphaFoldDB" id="A0A497EKA6"/>
<dbReference type="Gene3D" id="3.30.465.10">
    <property type="match status" value="1"/>
</dbReference>
<proteinExistence type="predicted"/>